<comment type="caution">
    <text evidence="1">The sequence shown here is derived from an EMBL/GenBank/DDBJ whole genome shotgun (WGS) entry which is preliminary data.</text>
</comment>
<organism evidence="1 2">
    <name type="scientific">Aspergillus ochraceoroseus IBT 24754</name>
    <dbReference type="NCBI Taxonomy" id="1392256"/>
    <lineage>
        <taxon>Eukaryota</taxon>
        <taxon>Fungi</taxon>
        <taxon>Dikarya</taxon>
        <taxon>Ascomycota</taxon>
        <taxon>Pezizomycotina</taxon>
        <taxon>Eurotiomycetes</taxon>
        <taxon>Eurotiomycetidae</taxon>
        <taxon>Eurotiales</taxon>
        <taxon>Aspergillaceae</taxon>
        <taxon>Aspergillus</taxon>
        <taxon>Aspergillus subgen. Nidulantes</taxon>
    </lineage>
</organism>
<name>A0A2T5LUS6_9EURO</name>
<gene>
    <name evidence="1" type="ORF">P175DRAFT_0533014</name>
</gene>
<evidence type="ECO:0000313" key="1">
    <source>
        <dbReference type="EMBL" id="PTU20042.1"/>
    </source>
</evidence>
<sequence>MIPACQRIHSSALKTLNYHNIGLPHPHHLHILLIPYKAVESDSDISLSDVVYSGNCRIFIKIVVCLTTHQVRHLVEGTLACCIRAQPRYTLRSLQTYTFDWSNHRLQEATAAVTIYQRDRHNLRVILSYPITLPQPQHSYPTATSSCQSFALTATVNSGWLVPGI</sequence>
<protein>
    <submittedName>
        <fullName evidence="1">Uncharacterized protein</fullName>
    </submittedName>
</protein>
<dbReference type="Proteomes" id="UP000244073">
    <property type="component" value="Unassembled WGS sequence"/>
</dbReference>
<dbReference type="VEuPathDB" id="FungiDB:P175DRAFT_0533014"/>
<accession>A0A2T5LUS6</accession>
<dbReference type="EMBL" id="MSFN02000005">
    <property type="protein sequence ID" value="PTU20042.1"/>
    <property type="molecule type" value="Genomic_DNA"/>
</dbReference>
<dbReference type="AlphaFoldDB" id="A0A2T5LUS6"/>
<evidence type="ECO:0000313" key="2">
    <source>
        <dbReference type="Proteomes" id="UP000244073"/>
    </source>
</evidence>
<reference evidence="1 2" key="1">
    <citation type="journal article" date="2018" name="Proc. Natl. Acad. Sci. U.S.A.">
        <title>Linking secondary metabolites to gene clusters through genome sequencing of six diverse Aspergillus species.</title>
        <authorList>
            <person name="Kaerboelling I."/>
            <person name="Vesth T.C."/>
            <person name="Frisvad J.C."/>
            <person name="Nybo J.L."/>
            <person name="Theobald S."/>
            <person name="Kuo A."/>
            <person name="Bowyer P."/>
            <person name="Matsuda Y."/>
            <person name="Mondo S."/>
            <person name="Lyhne E.K."/>
            <person name="Kogle M.E."/>
            <person name="Clum A."/>
            <person name="Lipzen A."/>
            <person name="Salamov A."/>
            <person name="Ngan C.Y."/>
            <person name="Daum C."/>
            <person name="Chiniquy J."/>
            <person name="Barry K."/>
            <person name="LaButti K."/>
            <person name="Haridas S."/>
            <person name="Simmons B.A."/>
            <person name="Magnuson J.K."/>
            <person name="Mortensen U.H."/>
            <person name="Larsen T.O."/>
            <person name="Grigoriev I.V."/>
            <person name="Baker S.E."/>
            <person name="Andersen M.R."/>
        </authorList>
    </citation>
    <scope>NUCLEOTIDE SEQUENCE [LARGE SCALE GENOMIC DNA]</scope>
    <source>
        <strain evidence="1 2">IBT 24754</strain>
    </source>
</reference>
<dbReference type="GeneID" id="63816899"/>
<dbReference type="RefSeq" id="XP_040751434.1">
    <property type="nucleotide sequence ID" value="XM_040900017.1"/>
</dbReference>
<proteinExistence type="predicted"/>